<evidence type="ECO:0000313" key="3">
    <source>
        <dbReference type="EMBL" id="GFR40276.1"/>
    </source>
</evidence>
<feature type="region of interest" description="Disordered" evidence="1">
    <location>
        <begin position="154"/>
        <end position="174"/>
    </location>
</feature>
<feature type="chain" id="PRO_5042279997" evidence="2">
    <location>
        <begin position="28"/>
        <end position="431"/>
    </location>
</feature>
<name>A0AAD3DHW1_9CHLO</name>
<proteinExistence type="predicted"/>
<dbReference type="EMBL" id="BMAR01000001">
    <property type="protein sequence ID" value="GFR40276.1"/>
    <property type="molecule type" value="Genomic_DNA"/>
</dbReference>
<evidence type="ECO:0000256" key="1">
    <source>
        <dbReference type="SAM" id="MobiDB-lite"/>
    </source>
</evidence>
<accession>A0AAD3DHW1</accession>
<evidence type="ECO:0000256" key="2">
    <source>
        <dbReference type="SAM" id="SignalP"/>
    </source>
</evidence>
<dbReference type="Proteomes" id="UP001054857">
    <property type="component" value="Unassembled WGS sequence"/>
</dbReference>
<organism evidence="3 4">
    <name type="scientific">Astrephomene gubernaculifera</name>
    <dbReference type="NCBI Taxonomy" id="47775"/>
    <lineage>
        <taxon>Eukaryota</taxon>
        <taxon>Viridiplantae</taxon>
        <taxon>Chlorophyta</taxon>
        <taxon>core chlorophytes</taxon>
        <taxon>Chlorophyceae</taxon>
        <taxon>CS clade</taxon>
        <taxon>Chlamydomonadales</taxon>
        <taxon>Astrephomenaceae</taxon>
        <taxon>Astrephomene</taxon>
    </lineage>
</organism>
<sequence>MDNSGHLNLVSFAFFLCILACGGRVLSQAPAGADSQQLQPLIAEFDAVSPSQKQAWVHIWSTYARTMLCALQDARGNGQLHIYMNGDSSFRQQKNFLCNILQPGFMRGKWALDVNALHDEHESSCYNSELNIRVTFIDNSCCDTGRLAYLLHRDTDPTGKENPPAWKPRTVGQSSPAQPVVLTAATPAATSEAATVGSGLLREAAIMAGEDWVIARGQATSNAGTQALPVKSVAADVDADTETQLVLYLNCGLHLMHLGRARPFECLQQQYGYVETIQEFSRAAARLYPGSPQIFMTSNHVCESNFRGPYADALKEAAADPEGFLRQCVEIVNMTAGPLLGNIPALSYACREGLFVGHGTASLRRRMLLALREEKELRARGDHVGVVDAYALTEGQCWASQSSDGRHYPYVVPMVVMELIATMHRQLLRAH</sequence>
<keyword evidence="2" id="KW-0732">Signal</keyword>
<evidence type="ECO:0000313" key="4">
    <source>
        <dbReference type="Proteomes" id="UP001054857"/>
    </source>
</evidence>
<gene>
    <name evidence="3" type="ORF">Agub_g456</name>
</gene>
<dbReference type="AlphaFoldDB" id="A0AAD3DHW1"/>
<comment type="caution">
    <text evidence="3">The sequence shown here is derived from an EMBL/GenBank/DDBJ whole genome shotgun (WGS) entry which is preliminary data.</text>
</comment>
<protein>
    <submittedName>
        <fullName evidence="3">Uncharacterized protein</fullName>
    </submittedName>
</protein>
<reference evidence="3 4" key="1">
    <citation type="journal article" date="2021" name="Sci. Rep.">
        <title>Genome sequencing of the multicellular alga Astrephomene provides insights into convergent evolution of germ-soma differentiation.</title>
        <authorList>
            <person name="Yamashita S."/>
            <person name="Yamamoto K."/>
            <person name="Matsuzaki R."/>
            <person name="Suzuki S."/>
            <person name="Yamaguchi H."/>
            <person name="Hirooka S."/>
            <person name="Minakuchi Y."/>
            <person name="Miyagishima S."/>
            <person name="Kawachi M."/>
            <person name="Toyoda A."/>
            <person name="Nozaki H."/>
        </authorList>
    </citation>
    <scope>NUCLEOTIDE SEQUENCE [LARGE SCALE GENOMIC DNA]</scope>
    <source>
        <strain evidence="3 4">NIES-4017</strain>
    </source>
</reference>
<keyword evidence="4" id="KW-1185">Reference proteome</keyword>
<feature type="signal peptide" evidence="2">
    <location>
        <begin position="1"/>
        <end position="27"/>
    </location>
</feature>